<dbReference type="Pfam" id="PF06381">
    <property type="entry name" value="Phage_portal_3"/>
    <property type="match status" value="1"/>
</dbReference>
<keyword evidence="4" id="KW-1185">Reference proteome</keyword>
<dbReference type="PATRIC" id="fig|742823.3.peg.937"/>
<comment type="caution">
    <text evidence="3">The sequence shown here is derived from an EMBL/GenBank/DDBJ whole genome shotgun (WGS) entry which is preliminary data.</text>
</comment>
<organism evidence="3 4">
    <name type="scientific">Sutterella wadsworthensis 2_1_59BFAA</name>
    <dbReference type="NCBI Taxonomy" id="742823"/>
    <lineage>
        <taxon>Bacteria</taxon>
        <taxon>Pseudomonadati</taxon>
        <taxon>Pseudomonadota</taxon>
        <taxon>Betaproteobacteria</taxon>
        <taxon>Burkholderiales</taxon>
        <taxon>Sutterellaceae</taxon>
        <taxon>Sutterella</taxon>
    </lineage>
</organism>
<evidence type="ECO:0000259" key="2">
    <source>
        <dbReference type="Pfam" id="PF06381"/>
    </source>
</evidence>
<dbReference type="RefSeq" id="WP_005434645.1">
    <property type="nucleotide sequence ID" value="NZ_JH815515.1"/>
</dbReference>
<dbReference type="eggNOG" id="COG3567">
    <property type="taxonomic scope" value="Bacteria"/>
</dbReference>
<dbReference type="EMBL" id="ADMG01000024">
    <property type="protein sequence ID" value="EKB31468.1"/>
    <property type="molecule type" value="Genomic_DNA"/>
</dbReference>
<sequence length="534" mass="59317">MSKKKRKTAKTQAPNGKLLAQAKRIAALEEIDRTLRTPPQATQLFETVEKVRERFAPPVTLGVSEKERLAQDEALSDAGFYGAIHRSLQQHGYELGQYPVTSFVGYGALQQIAQNGMIRACVQTVADDITREWITITGDDAEAVEEIQTLQEKKYHLRTLFHEAATLTGYMGGAFIYVDTGTENPELPLRYSNESAELQPGTKLRFVVVDPVNVSPGDYNAIDPLKSDYLKPRYFWVLGTKVHESRLLRLFDNPPPTLLRPAYNFLGIPQAQILWDYVMHWNQCRVYTADLVRKVSLLVFQTSTDDIFNSPNGVRLFDIRMKALQRYRDNNAVFVCDKEGESVMNVQTSIAGCTDVVRQSLEMIASINRTPAVKLLGISPSGFNATGESDIRNYYDYIRSKQELRREAINTCLEAIELVEMGSINSNISFDFNELSKEDEASAAMTAQTRAGALATLAQVQAISAEEMREAVKKEPAMHLGFLSDEVPEGELEDIEGLLGALQQATTAVAEPAPASNPPDESRQLLQSLGGLNG</sequence>
<dbReference type="OrthoDB" id="2019396at2"/>
<evidence type="ECO:0000313" key="3">
    <source>
        <dbReference type="EMBL" id="EKB31468.1"/>
    </source>
</evidence>
<feature type="region of interest" description="Disordered" evidence="1">
    <location>
        <begin position="506"/>
        <end position="534"/>
    </location>
</feature>
<evidence type="ECO:0000313" key="4">
    <source>
        <dbReference type="Proteomes" id="UP000005835"/>
    </source>
</evidence>
<gene>
    <name evidence="3" type="ORF">HMPREF9465_00946</name>
</gene>
<feature type="domain" description="Anti-CBASS protein Acb1-like N-terminal" evidence="2">
    <location>
        <begin position="109"/>
        <end position="453"/>
    </location>
</feature>
<dbReference type="STRING" id="742823.HMPREF9465_00946"/>
<evidence type="ECO:0000256" key="1">
    <source>
        <dbReference type="SAM" id="MobiDB-lite"/>
    </source>
</evidence>
<proteinExistence type="predicted"/>
<name>K1JXY2_9BURK</name>
<dbReference type="HOGENOM" id="CLU_027488_1_0_4"/>
<accession>K1JXY2</accession>
<dbReference type="InterPro" id="IPR024459">
    <property type="entry name" value="Acb1-like_N"/>
</dbReference>
<protein>
    <submittedName>
        <fullName evidence="3">HI1409 family phage-associated protein</fullName>
    </submittedName>
</protein>
<dbReference type="Proteomes" id="UP000005835">
    <property type="component" value="Unassembled WGS sequence"/>
</dbReference>
<reference evidence="3 4" key="1">
    <citation type="submission" date="2012-05" db="EMBL/GenBank/DDBJ databases">
        <title>The Genome Sequence of Sutterella wadsworthensis 2_1_59BFAA.</title>
        <authorList>
            <consortium name="The Broad Institute Genome Sequencing Platform"/>
            <person name="Earl A."/>
            <person name="Ward D."/>
            <person name="Feldgarden M."/>
            <person name="Gevers D."/>
            <person name="Daigneault M."/>
            <person name="Strauss J."/>
            <person name="Allen-Vercoe E."/>
            <person name="Walker B."/>
            <person name="Young S.K."/>
            <person name="Zeng Q."/>
            <person name="Gargeya S."/>
            <person name="Fitzgerald M."/>
            <person name="Haas B."/>
            <person name="Abouelleil A."/>
            <person name="Alvarado L."/>
            <person name="Arachchi H.M."/>
            <person name="Berlin A.M."/>
            <person name="Chapman S.B."/>
            <person name="Goldberg J."/>
            <person name="Griggs A."/>
            <person name="Gujja S."/>
            <person name="Hansen M."/>
            <person name="Howarth C."/>
            <person name="Imamovic A."/>
            <person name="Larimer J."/>
            <person name="McCowen C."/>
            <person name="Montmayeur A."/>
            <person name="Murphy C."/>
            <person name="Neiman D."/>
            <person name="Pearson M."/>
            <person name="Priest M."/>
            <person name="Roberts A."/>
            <person name="Saif S."/>
            <person name="Shea T."/>
            <person name="Sisk P."/>
            <person name="Sykes S."/>
            <person name="Wortman J."/>
            <person name="Nusbaum C."/>
            <person name="Birren B."/>
        </authorList>
    </citation>
    <scope>NUCLEOTIDE SEQUENCE [LARGE SCALE GENOMIC DNA]</scope>
    <source>
        <strain evidence="3 4">2_1_59BFAA</strain>
    </source>
</reference>
<dbReference type="AlphaFoldDB" id="K1JXY2"/>